<evidence type="ECO:0000313" key="8">
    <source>
        <dbReference type="Proteomes" id="UP000799324"/>
    </source>
</evidence>
<feature type="region of interest" description="Disordered" evidence="5">
    <location>
        <begin position="31"/>
        <end position="60"/>
    </location>
</feature>
<evidence type="ECO:0000256" key="1">
    <source>
        <dbReference type="ARBA" id="ARBA00022723"/>
    </source>
</evidence>
<evidence type="ECO:0000259" key="6">
    <source>
        <dbReference type="PROSITE" id="PS50199"/>
    </source>
</evidence>
<dbReference type="EMBL" id="MU004344">
    <property type="protein sequence ID" value="KAF2655802.1"/>
    <property type="molecule type" value="Genomic_DNA"/>
</dbReference>
<dbReference type="OrthoDB" id="3798674at2759"/>
<accession>A0A6A6T824</accession>
<evidence type="ECO:0000256" key="3">
    <source>
        <dbReference type="ARBA" id="ARBA00022833"/>
    </source>
</evidence>
<evidence type="ECO:0000256" key="4">
    <source>
        <dbReference type="PROSITE-ProRule" id="PRU00322"/>
    </source>
</evidence>
<keyword evidence="3" id="KW-0862">Zinc</keyword>
<feature type="domain" description="RanBP2-type" evidence="6">
    <location>
        <begin position="5"/>
        <end position="36"/>
    </location>
</feature>
<dbReference type="InterPro" id="IPR001876">
    <property type="entry name" value="Znf_RanBP2"/>
</dbReference>
<dbReference type="Gene3D" id="4.10.1060.10">
    <property type="entry name" value="Zinc finger, RanBP2-type"/>
    <property type="match status" value="1"/>
</dbReference>
<evidence type="ECO:0000256" key="5">
    <source>
        <dbReference type="SAM" id="MobiDB-lite"/>
    </source>
</evidence>
<dbReference type="GO" id="GO:0008270">
    <property type="term" value="F:zinc ion binding"/>
    <property type="evidence" value="ECO:0007669"/>
    <property type="project" value="UniProtKB-KW"/>
</dbReference>
<organism evidence="7 8">
    <name type="scientific">Lophiostoma macrostomum CBS 122681</name>
    <dbReference type="NCBI Taxonomy" id="1314788"/>
    <lineage>
        <taxon>Eukaryota</taxon>
        <taxon>Fungi</taxon>
        <taxon>Dikarya</taxon>
        <taxon>Ascomycota</taxon>
        <taxon>Pezizomycotina</taxon>
        <taxon>Dothideomycetes</taxon>
        <taxon>Pleosporomycetidae</taxon>
        <taxon>Pleosporales</taxon>
        <taxon>Lophiostomataceae</taxon>
        <taxon>Lophiostoma</taxon>
    </lineage>
</organism>
<dbReference type="SUPFAM" id="SSF90209">
    <property type="entry name" value="Ran binding protein zinc finger-like"/>
    <property type="match status" value="1"/>
</dbReference>
<dbReference type="SMART" id="SM00547">
    <property type="entry name" value="ZnF_RBZ"/>
    <property type="match status" value="1"/>
</dbReference>
<reference evidence="7" key="1">
    <citation type="journal article" date="2020" name="Stud. Mycol.">
        <title>101 Dothideomycetes genomes: a test case for predicting lifestyles and emergence of pathogens.</title>
        <authorList>
            <person name="Haridas S."/>
            <person name="Albert R."/>
            <person name="Binder M."/>
            <person name="Bloem J."/>
            <person name="Labutti K."/>
            <person name="Salamov A."/>
            <person name="Andreopoulos B."/>
            <person name="Baker S."/>
            <person name="Barry K."/>
            <person name="Bills G."/>
            <person name="Bluhm B."/>
            <person name="Cannon C."/>
            <person name="Castanera R."/>
            <person name="Culley D."/>
            <person name="Daum C."/>
            <person name="Ezra D."/>
            <person name="Gonzalez J."/>
            <person name="Henrissat B."/>
            <person name="Kuo A."/>
            <person name="Liang C."/>
            <person name="Lipzen A."/>
            <person name="Lutzoni F."/>
            <person name="Magnuson J."/>
            <person name="Mondo S."/>
            <person name="Nolan M."/>
            <person name="Ohm R."/>
            <person name="Pangilinan J."/>
            <person name="Park H.-J."/>
            <person name="Ramirez L."/>
            <person name="Alfaro M."/>
            <person name="Sun H."/>
            <person name="Tritt A."/>
            <person name="Yoshinaga Y."/>
            <person name="Zwiers L.-H."/>
            <person name="Turgeon B."/>
            <person name="Goodwin S."/>
            <person name="Spatafora J."/>
            <person name="Crous P."/>
            <person name="Grigoriev I."/>
        </authorList>
    </citation>
    <scope>NUCLEOTIDE SEQUENCE</scope>
    <source>
        <strain evidence="7">CBS 122681</strain>
    </source>
</reference>
<dbReference type="PROSITE" id="PS50199">
    <property type="entry name" value="ZF_RANBP2_2"/>
    <property type="match status" value="1"/>
</dbReference>
<keyword evidence="2 4" id="KW-0863">Zinc-finger</keyword>
<protein>
    <recommendedName>
        <fullName evidence="6">RanBP2-type domain-containing protein</fullName>
    </recommendedName>
</protein>
<dbReference type="InterPro" id="IPR036443">
    <property type="entry name" value="Znf_RanBP2_sf"/>
</dbReference>
<dbReference type="PROSITE" id="PS01358">
    <property type="entry name" value="ZF_RANBP2_1"/>
    <property type="match status" value="1"/>
</dbReference>
<evidence type="ECO:0000256" key="2">
    <source>
        <dbReference type="ARBA" id="ARBA00022771"/>
    </source>
</evidence>
<dbReference type="Proteomes" id="UP000799324">
    <property type="component" value="Unassembled WGS sequence"/>
</dbReference>
<dbReference type="AlphaFoldDB" id="A0A6A6T824"/>
<keyword evidence="8" id="KW-1185">Reference proteome</keyword>
<name>A0A6A6T824_9PLEO</name>
<proteinExistence type="predicted"/>
<keyword evidence="1" id="KW-0479">Metal-binding</keyword>
<gene>
    <name evidence="7" type="ORF">K491DRAFT_715946</name>
</gene>
<evidence type="ECO:0000313" key="7">
    <source>
        <dbReference type="EMBL" id="KAF2655802.1"/>
    </source>
</evidence>
<dbReference type="Pfam" id="PF00641">
    <property type="entry name" value="Zn_ribbon_RanBP"/>
    <property type="match status" value="1"/>
</dbReference>
<sequence>MSPFQSGDWICADSSCGYHNFARNNRCRRCNASRDQSPPLHAQDASDNAAPSRDSSPSDQVAPGMEILGAIEQVPVRMKLVEMNKQTKRTNWYYTPSRASDPNQGIVWQAEGQITDQVAQALSLRLESSQKALVGYMANFPPVAEAATWSADDLFLSSNGDVRADFSLCKTRMATEDYSFLATCFHIYGILDLQRGPSPDDHLLCPPTPDQGEMTPWRWLVAYQPGFIPDLLQDENMVAILNARGTAVMNAYFQGTPEQAMIVKLADTAVHLYNEWKATAHHPVSFYEGEDPSDNPAFRRYKLMVLALRDDIQTHMTRRLYRLTTAQGIAQLRAYDILQERIDTWRWYAARTIAADYAGECSHMDNERLLGTFERIWHEALQQKWRDCLQTYRKETAAYIAAVPDSLVEGLAKRVGRAEEEVVEVGRGELYYMGGVLQAGTGQPGFRNGARLRYESWVQDESGLWFPFE</sequence>